<feature type="transmembrane region" description="Helical" evidence="9">
    <location>
        <begin position="59"/>
        <end position="78"/>
    </location>
</feature>
<dbReference type="SUPFAM" id="SSF55874">
    <property type="entry name" value="ATPase domain of HSP90 chaperone/DNA topoisomerase II/histidine kinase"/>
    <property type="match status" value="1"/>
</dbReference>
<dbReference type="PANTHER" id="PTHR24421:SF10">
    <property type="entry name" value="NITRATE_NITRITE SENSOR PROTEIN NARQ"/>
    <property type="match status" value="1"/>
</dbReference>
<accession>A0A4R1R4X0</accession>
<dbReference type="RefSeq" id="WP_031388978.1">
    <property type="nucleotide sequence ID" value="NZ_JPNB01000001.1"/>
</dbReference>
<dbReference type="GO" id="GO:0005524">
    <property type="term" value="F:ATP binding"/>
    <property type="evidence" value="ECO:0007669"/>
    <property type="project" value="UniProtKB-KW"/>
</dbReference>
<gene>
    <name evidence="12" type="ORF">EDD76_102156</name>
</gene>
<dbReference type="PANTHER" id="PTHR24421">
    <property type="entry name" value="NITRATE/NITRITE SENSOR PROTEIN NARX-RELATED"/>
    <property type="match status" value="1"/>
</dbReference>
<feature type="transmembrane region" description="Helical" evidence="9">
    <location>
        <begin position="119"/>
        <end position="139"/>
    </location>
</feature>
<evidence type="ECO:0000256" key="4">
    <source>
        <dbReference type="ARBA" id="ARBA00022679"/>
    </source>
</evidence>
<organism evidence="12 13">
    <name type="scientific">Kineothrix alysoides</name>
    <dbReference type="NCBI Taxonomy" id="1469948"/>
    <lineage>
        <taxon>Bacteria</taxon>
        <taxon>Bacillati</taxon>
        <taxon>Bacillota</taxon>
        <taxon>Clostridia</taxon>
        <taxon>Lachnospirales</taxon>
        <taxon>Lachnospiraceae</taxon>
        <taxon>Kineothrix</taxon>
    </lineage>
</organism>
<dbReference type="Pfam" id="PF02518">
    <property type="entry name" value="HATPase_c"/>
    <property type="match status" value="1"/>
</dbReference>
<keyword evidence="9" id="KW-0472">Membrane</keyword>
<keyword evidence="8" id="KW-0902">Two-component regulatory system</keyword>
<dbReference type="GO" id="GO:0000155">
    <property type="term" value="F:phosphorelay sensor kinase activity"/>
    <property type="evidence" value="ECO:0007669"/>
    <property type="project" value="InterPro"/>
</dbReference>
<dbReference type="EMBL" id="SLUO01000002">
    <property type="protein sequence ID" value="TCL60460.1"/>
    <property type="molecule type" value="Genomic_DNA"/>
</dbReference>
<keyword evidence="9" id="KW-1133">Transmembrane helix</keyword>
<evidence type="ECO:0000256" key="2">
    <source>
        <dbReference type="ARBA" id="ARBA00012438"/>
    </source>
</evidence>
<dbReference type="Gene3D" id="1.20.5.1930">
    <property type="match status" value="1"/>
</dbReference>
<dbReference type="InterPro" id="IPR036890">
    <property type="entry name" value="HATPase_C_sf"/>
</dbReference>
<keyword evidence="9" id="KW-0812">Transmembrane</keyword>
<evidence type="ECO:0000313" key="13">
    <source>
        <dbReference type="Proteomes" id="UP000295718"/>
    </source>
</evidence>
<keyword evidence="7" id="KW-0067">ATP-binding</keyword>
<dbReference type="Proteomes" id="UP000295718">
    <property type="component" value="Unassembled WGS sequence"/>
</dbReference>
<evidence type="ECO:0000313" key="12">
    <source>
        <dbReference type="EMBL" id="TCL60460.1"/>
    </source>
</evidence>
<comment type="caution">
    <text evidence="12">The sequence shown here is derived from an EMBL/GenBank/DDBJ whole genome shotgun (WGS) entry which is preliminary data.</text>
</comment>
<evidence type="ECO:0000256" key="1">
    <source>
        <dbReference type="ARBA" id="ARBA00000085"/>
    </source>
</evidence>
<dbReference type="OrthoDB" id="9781904at2"/>
<dbReference type="STRING" id="1469948.GCA_000732725_00193"/>
<keyword evidence="3" id="KW-0597">Phosphoprotein</keyword>
<dbReference type="InterPro" id="IPR050482">
    <property type="entry name" value="Sensor_HK_TwoCompSys"/>
</dbReference>
<evidence type="ECO:0000256" key="7">
    <source>
        <dbReference type="ARBA" id="ARBA00022840"/>
    </source>
</evidence>
<feature type="transmembrane region" description="Helical" evidence="9">
    <location>
        <begin position="36"/>
        <end position="53"/>
    </location>
</feature>
<feature type="transmembrane region" description="Helical" evidence="9">
    <location>
        <begin position="6"/>
        <end position="27"/>
    </location>
</feature>
<proteinExistence type="predicted"/>
<keyword evidence="6 12" id="KW-0418">Kinase</keyword>
<reference evidence="12 13" key="1">
    <citation type="submission" date="2019-03" db="EMBL/GenBank/DDBJ databases">
        <title>Genomic Encyclopedia of Type Strains, Phase IV (KMG-IV): sequencing the most valuable type-strain genomes for metagenomic binning, comparative biology and taxonomic classification.</title>
        <authorList>
            <person name="Goeker M."/>
        </authorList>
    </citation>
    <scope>NUCLEOTIDE SEQUENCE [LARGE SCALE GENOMIC DNA]</scope>
    <source>
        <strain evidence="12 13">DSM 100556</strain>
    </source>
</reference>
<dbReference type="GO" id="GO:0046983">
    <property type="term" value="F:protein dimerization activity"/>
    <property type="evidence" value="ECO:0007669"/>
    <property type="project" value="InterPro"/>
</dbReference>
<feature type="domain" description="Histidine kinase/HSP90-like ATPase" evidence="10">
    <location>
        <begin position="299"/>
        <end position="375"/>
    </location>
</feature>
<dbReference type="InterPro" id="IPR003594">
    <property type="entry name" value="HATPase_dom"/>
</dbReference>
<feature type="domain" description="Signal transduction histidine kinase subgroup 3 dimerisation and phosphoacceptor" evidence="11">
    <location>
        <begin position="186"/>
        <end position="249"/>
    </location>
</feature>
<dbReference type="EC" id="2.7.13.3" evidence="2"/>
<dbReference type="GO" id="GO:0016020">
    <property type="term" value="C:membrane"/>
    <property type="evidence" value="ECO:0007669"/>
    <property type="project" value="InterPro"/>
</dbReference>
<dbReference type="Pfam" id="PF07730">
    <property type="entry name" value="HisKA_3"/>
    <property type="match status" value="1"/>
</dbReference>
<keyword evidence="5" id="KW-0547">Nucleotide-binding</keyword>
<name>A0A4R1R4X0_9FIRM</name>
<evidence type="ECO:0000259" key="10">
    <source>
        <dbReference type="Pfam" id="PF02518"/>
    </source>
</evidence>
<keyword evidence="4" id="KW-0808">Transferase</keyword>
<keyword evidence="13" id="KW-1185">Reference proteome</keyword>
<evidence type="ECO:0000256" key="3">
    <source>
        <dbReference type="ARBA" id="ARBA00022553"/>
    </source>
</evidence>
<evidence type="ECO:0000256" key="6">
    <source>
        <dbReference type="ARBA" id="ARBA00022777"/>
    </source>
</evidence>
<dbReference type="Gene3D" id="3.30.565.10">
    <property type="entry name" value="Histidine kinase-like ATPase, C-terminal domain"/>
    <property type="match status" value="1"/>
</dbReference>
<evidence type="ECO:0000256" key="8">
    <source>
        <dbReference type="ARBA" id="ARBA00023012"/>
    </source>
</evidence>
<comment type="catalytic activity">
    <reaction evidence="1">
        <text>ATP + protein L-histidine = ADP + protein N-phospho-L-histidine.</text>
        <dbReference type="EC" id="2.7.13.3"/>
    </reaction>
</comment>
<evidence type="ECO:0000256" key="9">
    <source>
        <dbReference type="SAM" id="Phobius"/>
    </source>
</evidence>
<evidence type="ECO:0000256" key="5">
    <source>
        <dbReference type="ARBA" id="ARBA00022741"/>
    </source>
</evidence>
<evidence type="ECO:0000259" key="11">
    <source>
        <dbReference type="Pfam" id="PF07730"/>
    </source>
</evidence>
<sequence>MGDRILLNYFPILKFICMLAISAYTIVNGQTDDSHLSSQVCLIALILLSATAYESFIRYKWLWLLAEGLLLSVTYLYFNPECFYLAPFLVLDAVVYLNLKWPLLLFPMIGCFFSYHNRPFYFFCSLFGAVIYLQHYIFLKQYRERMEYYEKEEYELKDTIDNHEIKLKEELRANGLYYEKLMLEDKTRLAQVLHDELGHSINGSIYQLEACKVLLDKEKEKCNSIIQNVIDSLRISMEEIRMILRKEKPNKKQMAMVQLHALSEECKERYGIDMELSIQGDAGKISDKLWEIILDNTFEAVTNALKYAKCSHIKIEICVMNKLVRCSICDDGKGCDKFETGMGMEGMKRRTRSVNGTIDFEMTNGFTVKMLLPAEEQQA</sequence>
<protein>
    <recommendedName>
        <fullName evidence="2">histidine kinase</fullName>
        <ecNumber evidence="2">2.7.13.3</ecNumber>
    </recommendedName>
</protein>
<dbReference type="InterPro" id="IPR011712">
    <property type="entry name" value="Sig_transdc_His_kin_sub3_dim/P"/>
</dbReference>
<dbReference type="AlphaFoldDB" id="A0A4R1R4X0"/>